<dbReference type="RefSeq" id="WP_126457891.1">
    <property type="nucleotide sequence ID" value="NZ_AP018721.1"/>
</dbReference>
<dbReference type="EMBL" id="SLZY01000031">
    <property type="protein sequence ID" value="TCS68175.1"/>
    <property type="molecule type" value="Genomic_DNA"/>
</dbReference>
<comment type="caution">
    <text evidence="1">The sequence shown here is derived from an EMBL/GenBank/DDBJ whole genome shotgun (WGS) entry which is preliminary data.</text>
</comment>
<dbReference type="AlphaFoldDB" id="A0A4R3JNN0"/>
<dbReference type="Proteomes" id="UP000295135">
    <property type="component" value="Unassembled WGS sequence"/>
</dbReference>
<keyword evidence="2" id="KW-1185">Reference proteome</keyword>
<dbReference type="OrthoDB" id="8607203at2"/>
<accession>A0A4R3JNN0</accession>
<protein>
    <submittedName>
        <fullName evidence="1">Phage-related protein</fullName>
    </submittedName>
</protein>
<organism evidence="1 2">
    <name type="scientific">Sulfuritortus calidifontis</name>
    <dbReference type="NCBI Taxonomy" id="1914471"/>
    <lineage>
        <taxon>Bacteria</taxon>
        <taxon>Pseudomonadati</taxon>
        <taxon>Pseudomonadota</taxon>
        <taxon>Betaproteobacteria</taxon>
        <taxon>Nitrosomonadales</taxon>
        <taxon>Thiobacillaceae</taxon>
        <taxon>Sulfuritortus</taxon>
    </lineage>
</organism>
<dbReference type="InterPro" id="IPR010265">
    <property type="entry name" value="Phage_lambda_TipM"/>
</dbReference>
<reference evidence="1 2" key="1">
    <citation type="submission" date="2019-03" db="EMBL/GenBank/DDBJ databases">
        <title>Genomic Encyclopedia of Type Strains, Phase IV (KMG-IV): sequencing the most valuable type-strain genomes for metagenomic binning, comparative biology and taxonomic classification.</title>
        <authorList>
            <person name="Goeker M."/>
        </authorList>
    </citation>
    <scope>NUCLEOTIDE SEQUENCE [LARGE SCALE GENOMIC DNA]</scope>
    <source>
        <strain evidence="1 2">DSM 103923</strain>
    </source>
</reference>
<evidence type="ECO:0000313" key="2">
    <source>
        <dbReference type="Proteomes" id="UP000295135"/>
    </source>
</evidence>
<proteinExistence type="predicted"/>
<name>A0A4R3JNN0_9PROT</name>
<gene>
    <name evidence="1" type="ORF">EDC61_1312</name>
</gene>
<sequence>MAAWGWPVVAGERMEMSPRVRVTRFGDGYEQRAPDGINTLLRKWSVRLAADEATVKAADDFLRARAGVEAFDWTALDHLPGKWVCRSWSVSYGPGGGAELAATFEEVAL</sequence>
<evidence type="ECO:0000313" key="1">
    <source>
        <dbReference type="EMBL" id="TCS68175.1"/>
    </source>
</evidence>
<dbReference type="Pfam" id="PF05939">
    <property type="entry name" value="Phage_min_tail"/>
    <property type="match status" value="1"/>
</dbReference>